<accession>A0A1E5QGQ5</accession>
<dbReference type="AlphaFoldDB" id="A0A1E5QGQ5"/>
<gene>
    <name evidence="2" type="ORF">BH720_17010</name>
</gene>
<dbReference type="InterPro" id="IPR035069">
    <property type="entry name" value="TTHA1013/TTHA0281-like"/>
</dbReference>
<dbReference type="RefSeq" id="WP_069968418.1">
    <property type="nucleotide sequence ID" value="NZ_CM124774.1"/>
</dbReference>
<dbReference type="PANTHER" id="PTHR34504:SF2">
    <property type="entry name" value="UPF0150 PROTEIN SSL0259"/>
    <property type="match status" value="1"/>
</dbReference>
<protein>
    <submittedName>
        <fullName evidence="2">Antitoxin HicB</fullName>
    </submittedName>
</protein>
<dbReference type="PANTHER" id="PTHR34504">
    <property type="entry name" value="ANTITOXIN HICB"/>
    <property type="match status" value="1"/>
</dbReference>
<dbReference type="InterPro" id="IPR051404">
    <property type="entry name" value="TA_system_antitoxin"/>
</dbReference>
<dbReference type="InterPro" id="IPR008651">
    <property type="entry name" value="Uncharacterised_HicB"/>
</dbReference>
<dbReference type="Pfam" id="PF05534">
    <property type="entry name" value="HicB"/>
    <property type="match status" value="1"/>
</dbReference>
<dbReference type="OrthoDB" id="5419659at2"/>
<organism evidence="2">
    <name type="scientific">Desertifilum tharense IPPAS B-1220</name>
    <dbReference type="NCBI Taxonomy" id="1781255"/>
    <lineage>
        <taxon>Bacteria</taxon>
        <taxon>Bacillati</taxon>
        <taxon>Cyanobacteriota</taxon>
        <taxon>Cyanophyceae</taxon>
        <taxon>Desertifilales</taxon>
        <taxon>Desertifilaceae</taxon>
        <taxon>Desertifilum</taxon>
    </lineage>
</organism>
<sequence length="127" mass="13883">MALNQKNQPIDNPSLESYLNLQYPVTLYPDAEGGYVAQIKDLPGCLSQGETLEEAVSNINEARELWIETAYEAGDTIPLPSHEDSTNTSLLLQLPKSLHRRLVEAAGKENASINQYIVSLLSQSGLG</sequence>
<comment type="caution">
    <text evidence="2">The sequence shown here is derived from an EMBL/GenBank/DDBJ whole genome shotgun (WGS) entry which is preliminary data.</text>
</comment>
<evidence type="ECO:0000259" key="1">
    <source>
        <dbReference type="Pfam" id="PF15919"/>
    </source>
</evidence>
<reference evidence="2" key="1">
    <citation type="submission" date="2016-09" db="EMBL/GenBank/DDBJ databases">
        <title>Draft genome of thermotolerant cyanobacterium Desertifilum sp. strain IPPAS B-1220.</title>
        <authorList>
            <person name="Sinetova M.A."/>
            <person name="Bolakhan K."/>
            <person name="Zayadan B.K."/>
            <person name="Mironov K.S."/>
            <person name="Ustinova V."/>
            <person name="Kupriyanova E.V."/>
            <person name="Sidorov R.A."/>
            <person name="Skrypnik A.N."/>
            <person name="Gogoleva N.E."/>
            <person name="Gogolev Y.V."/>
            <person name="Los D.A."/>
        </authorList>
    </citation>
    <scope>NUCLEOTIDE SEQUENCE [LARGE SCALE GENOMIC DNA]</scope>
    <source>
        <strain evidence="2">IPPAS B-1220</strain>
    </source>
</reference>
<dbReference type="STRING" id="1781255.BH720_17010"/>
<dbReference type="EMBL" id="MJGC01000077">
    <property type="protein sequence ID" value="OEJ73808.1"/>
    <property type="molecule type" value="Genomic_DNA"/>
</dbReference>
<proteinExistence type="predicted"/>
<dbReference type="InterPro" id="IPR013321">
    <property type="entry name" value="Arc_rbn_hlx_hlx"/>
</dbReference>
<dbReference type="Pfam" id="PF15919">
    <property type="entry name" value="HicB_lk_antitox"/>
    <property type="match status" value="1"/>
</dbReference>
<dbReference type="Gene3D" id="3.30.160.250">
    <property type="match status" value="1"/>
</dbReference>
<dbReference type="InterPro" id="IPR010985">
    <property type="entry name" value="Ribbon_hlx_hlx"/>
</dbReference>
<dbReference type="SUPFAM" id="SSF47598">
    <property type="entry name" value="Ribbon-helix-helix"/>
    <property type="match status" value="1"/>
</dbReference>
<dbReference type="GO" id="GO:0006355">
    <property type="term" value="P:regulation of DNA-templated transcription"/>
    <property type="evidence" value="ECO:0007669"/>
    <property type="project" value="InterPro"/>
</dbReference>
<dbReference type="SUPFAM" id="SSF143100">
    <property type="entry name" value="TTHA1013/TTHA0281-like"/>
    <property type="match status" value="1"/>
</dbReference>
<evidence type="ECO:0000313" key="2">
    <source>
        <dbReference type="EMBL" id="OEJ73808.1"/>
    </source>
</evidence>
<dbReference type="InterPro" id="IPR031807">
    <property type="entry name" value="HicB-like"/>
</dbReference>
<name>A0A1E5QGQ5_9CYAN</name>
<feature type="domain" description="HicB-like antitoxin of toxin-antitoxin system" evidence="1">
    <location>
        <begin position="23"/>
        <end position="85"/>
    </location>
</feature>
<dbReference type="Gene3D" id="1.10.1220.10">
    <property type="entry name" value="Met repressor-like"/>
    <property type="match status" value="1"/>
</dbReference>